<dbReference type="SUPFAM" id="SSF54631">
    <property type="entry name" value="CBS-domain pair"/>
    <property type="match status" value="1"/>
</dbReference>
<dbReference type="GO" id="GO:0010960">
    <property type="term" value="P:magnesium ion homeostasis"/>
    <property type="evidence" value="ECO:0007669"/>
    <property type="project" value="InterPro"/>
</dbReference>
<dbReference type="AlphaFoldDB" id="A0A2M7QC09"/>
<dbReference type="InterPro" id="IPR002550">
    <property type="entry name" value="CNNM"/>
</dbReference>
<accession>A0A2M7QC09</accession>
<name>A0A2M7QC09_9BACT</name>
<evidence type="ECO:0000256" key="7">
    <source>
        <dbReference type="PROSITE-ProRule" id="PRU01193"/>
    </source>
</evidence>
<dbReference type="Proteomes" id="UP000230973">
    <property type="component" value="Unassembled WGS sequence"/>
</dbReference>
<keyword evidence="5 7" id="KW-0472">Membrane</keyword>
<evidence type="ECO:0000256" key="8">
    <source>
        <dbReference type="SAM" id="Phobius"/>
    </source>
</evidence>
<dbReference type="EMBL" id="PFLC01000002">
    <property type="protein sequence ID" value="PIY63400.1"/>
    <property type="molecule type" value="Genomic_DNA"/>
</dbReference>
<dbReference type="CDD" id="cd04590">
    <property type="entry name" value="CBS_pair_CorC_HlyC_assoc"/>
    <property type="match status" value="1"/>
</dbReference>
<gene>
    <name evidence="11" type="ORF">COY93_00150</name>
</gene>
<dbReference type="Gene3D" id="3.10.580.10">
    <property type="entry name" value="CBS-domain"/>
    <property type="match status" value="1"/>
</dbReference>
<evidence type="ECO:0008006" key="13">
    <source>
        <dbReference type="Google" id="ProtNLM"/>
    </source>
</evidence>
<dbReference type="InterPro" id="IPR044751">
    <property type="entry name" value="Ion_transp-like_CBS"/>
</dbReference>
<dbReference type="PANTHER" id="PTHR12064:SF94">
    <property type="entry name" value="UNEXTENDED PROTEIN"/>
    <property type="match status" value="1"/>
</dbReference>
<comment type="subcellular location">
    <subcellularLocation>
        <location evidence="1">Membrane</location>
        <topology evidence="1">Multi-pass membrane protein</topology>
    </subcellularLocation>
</comment>
<evidence type="ECO:0000259" key="9">
    <source>
        <dbReference type="PROSITE" id="PS51371"/>
    </source>
</evidence>
<organism evidence="11 12">
    <name type="scientific">Candidatus Uhrbacteria bacterium CG_4_10_14_0_8_um_filter_58_22</name>
    <dbReference type="NCBI Taxonomy" id="1975029"/>
    <lineage>
        <taxon>Bacteria</taxon>
        <taxon>Candidatus Uhriibacteriota</taxon>
    </lineage>
</organism>
<feature type="transmembrane region" description="Helical" evidence="8">
    <location>
        <begin position="48"/>
        <end position="66"/>
    </location>
</feature>
<evidence type="ECO:0000256" key="4">
    <source>
        <dbReference type="ARBA" id="ARBA00022989"/>
    </source>
</evidence>
<reference evidence="12" key="1">
    <citation type="submission" date="2017-09" db="EMBL/GenBank/DDBJ databases">
        <title>Depth-based differentiation of microbial function through sediment-hosted aquifers and enrichment of novel symbionts in the deep terrestrial subsurface.</title>
        <authorList>
            <person name="Probst A.J."/>
            <person name="Ladd B."/>
            <person name="Jarett J.K."/>
            <person name="Geller-Mcgrath D.E."/>
            <person name="Sieber C.M.K."/>
            <person name="Emerson J.B."/>
            <person name="Anantharaman K."/>
            <person name="Thomas B.C."/>
            <person name="Malmstrom R."/>
            <person name="Stieglmeier M."/>
            <person name="Klingl A."/>
            <person name="Woyke T."/>
            <person name="Ryan C.M."/>
            <person name="Banfield J.F."/>
        </authorList>
    </citation>
    <scope>NUCLEOTIDE SEQUENCE [LARGE SCALE GENOMIC DNA]</scope>
</reference>
<keyword evidence="2 7" id="KW-0812">Transmembrane</keyword>
<feature type="transmembrane region" description="Helical" evidence="8">
    <location>
        <begin position="72"/>
        <end position="95"/>
    </location>
</feature>
<dbReference type="InterPro" id="IPR000644">
    <property type="entry name" value="CBS_dom"/>
</dbReference>
<evidence type="ECO:0000259" key="10">
    <source>
        <dbReference type="PROSITE" id="PS51846"/>
    </source>
</evidence>
<evidence type="ECO:0000313" key="12">
    <source>
        <dbReference type="Proteomes" id="UP000230973"/>
    </source>
</evidence>
<evidence type="ECO:0000256" key="1">
    <source>
        <dbReference type="ARBA" id="ARBA00004141"/>
    </source>
</evidence>
<feature type="domain" description="CNNM transmembrane" evidence="10">
    <location>
        <begin position="1"/>
        <end position="172"/>
    </location>
</feature>
<dbReference type="Pfam" id="PF00571">
    <property type="entry name" value="CBS"/>
    <property type="match status" value="2"/>
</dbReference>
<dbReference type="PANTHER" id="PTHR12064">
    <property type="entry name" value="METAL TRANSPORTER CNNM"/>
    <property type="match status" value="1"/>
</dbReference>
<dbReference type="Pfam" id="PF01595">
    <property type="entry name" value="CNNM"/>
    <property type="match status" value="1"/>
</dbReference>
<evidence type="ECO:0000256" key="2">
    <source>
        <dbReference type="ARBA" id="ARBA00022692"/>
    </source>
</evidence>
<evidence type="ECO:0000256" key="6">
    <source>
        <dbReference type="PROSITE-ProRule" id="PRU00703"/>
    </source>
</evidence>
<evidence type="ECO:0000256" key="5">
    <source>
        <dbReference type="ARBA" id="ARBA00023136"/>
    </source>
</evidence>
<keyword evidence="3" id="KW-0677">Repeat</keyword>
<dbReference type="PROSITE" id="PS51371">
    <property type="entry name" value="CBS"/>
    <property type="match status" value="1"/>
</dbReference>
<proteinExistence type="predicted"/>
<sequence length="331" mass="36676">MSYVIAIILVLLSGLFSGLTLGLMSLDKQELLRKIALGDKAARKVYEVRKNGNLLLCTLLLGNVAVNSTLAIFLGGIASGVVAGIFATALIVVFGEIIPQASVSRYALQVGSRTAWLVKFFIFIFFPFCFPLAWALDRMLGDEMPNIYSKGELMKIVEEHEGSKESDVDQDEYRIVRGALSFSDKRVEDVMTPRTVIFALEEDMVLNQSILKRIREEGFTRIPIYAGTIDNLCGVLYVKDLIGKRSGAKVGSVCRSSGLLKVNENDGLDDVLNLMLQTKSHLGFVIDDFGGTSGIISLEDIIEEVFDVEIMDETDRVEDMRKLARGRRVKF</sequence>
<feature type="transmembrane region" description="Helical" evidence="8">
    <location>
        <begin position="116"/>
        <end position="136"/>
    </location>
</feature>
<dbReference type="GO" id="GO:0016020">
    <property type="term" value="C:membrane"/>
    <property type="evidence" value="ECO:0007669"/>
    <property type="project" value="UniProtKB-SubCell"/>
</dbReference>
<evidence type="ECO:0000256" key="3">
    <source>
        <dbReference type="ARBA" id="ARBA00022737"/>
    </source>
</evidence>
<dbReference type="InterPro" id="IPR046342">
    <property type="entry name" value="CBS_dom_sf"/>
</dbReference>
<comment type="caution">
    <text evidence="11">The sequence shown here is derived from an EMBL/GenBank/DDBJ whole genome shotgun (WGS) entry which is preliminary data.</text>
</comment>
<feature type="transmembrane region" description="Helical" evidence="8">
    <location>
        <begin position="6"/>
        <end position="27"/>
    </location>
</feature>
<evidence type="ECO:0000313" key="11">
    <source>
        <dbReference type="EMBL" id="PIY63400.1"/>
    </source>
</evidence>
<keyword evidence="4 7" id="KW-1133">Transmembrane helix</keyword>
<keyword evidence="6" id="KW-0129">CBS domain</keyword>
<dbReference type="InterPro" id="IPR045095">
    <property type="entry name" value="ACDP"/>
</dbReference>
<feature type="domain" description="CBS" evidence="9">
    <location>
        <begin position="255"/>
        <end position="313"/>
    </location>
</feature>
<dbReference type="PROSITE" id="PS51846">
    <property type="entry name" value="CNNM"/>
    <property type="match status" value="1"/>
</dbReference>
<protein>
    <recommendedName>
        <fullName evidence="13">HlyC/CorC family transporter</fullName>
    </recommendedName>
</protein>